<feature type="region of interest" description="Disordered" evidence="3">
    <location>
        <begin position="279"/>
        <end position="309"/>
    </location>
</feature>
<keyword evidence="2" id="KW-0963">Cytoplasm</keyword>
<evidence type="ECO:0000256" key="2">
    <source>
        <dbReference type="ARBA" id="ARBA00022490"/>
    </source>
</evidence>
<dbReference type="Gene3D" id="2.30.29.30">
    <property type="entry name" value="Pleckstrin-homology domain (PH domain)/Phosphotyrosine-binding domain (PTB)"/>
    <property type="match status" value="1"/>
</dbReference>
<feature type="compositionally biased region" description="Basic and acidic residues" evidence="3">
    <location>
        <begin position="281"/>
        <end position="304"/>
    </location>
</feature>
<organism evidence="5 6">
    <name type="scientific">Branchiostoma lanceolatum</name>
    <name type="common">Common lancelet</name>
    <name type="synonym">Amphioxus lanceolatum</name>
    <dbReference type="NCBI Taxonomy" id="7740"/>
    <lineage>
        <taxon>Eukaryota</taxon>
        <taxon>Metazoa</taxon>
        <taxon>Chordata</taxon>
        <taxon>Cephalochordata</taxon>
        <taxon>Leptocardii</taxon>
        <taxon>Amphioxiformes</taxon>
        <taxon>Branchiostomatidae</taxon>
        <taxon>Branchiostoma</taxon>
    </lineage>
</organism>
<comment type="subcellular location">
    <subcellularLocation>
        <location evidence="1">Cytoplasm</location>
    </subcellularLocation>
</comment>
<dbReference type="InterPro" id="IPR011993">
    <property type="entry name" value="PH-like_dom_sf"/>
</dbReference>
<evidence type="ECO:0000256" key="1">
    <source>
        <dbReference type="ARBA" id="ARBA00004496"/>
    </source>
</evidence>
<feature type="region of interest" description="Disordered" evidence="3">
    <location>
        <begin position="1"/>
        <end position="33"/>
    </location>
</feature>
<dbReference type="GO" id="GO:0051015">
    <property type="term" value="F:actin filament binding"/>
    <property type="evidence" value="ECO:0007669"/>
    <property type="project" value="InterPro"/>
</dbReference>
<dbReference type="InterPro" id="IPR036723">
    <property type="entry name" value="Alpha-catenin/vinculin-like_sf"/>
</dbReference>
<dbReference type="GO" id="GO:0005737">
    <property type="term" value="C:cytoplasm"/>
    <property type="evidence" value="ECO:0007669"/>
    <property type="project" value="UniProtKB-SubCell"/>
</dbReference>
<proteinExistence type="predicted"/>
<dbReference type="OrthoDB" id="10262320at2759"/>
<feature type="region of interest" description="Disordered" evidence="3">
    <location>
        <begin position="630"/>
        <end position="726"/>
    </location>
</feature>
<sequence length="980" mass="111083">MFPRLPYNPARSGALHRTGRTGSLDSQASLSPQNSAACHHEQIRGFCHRAHLNTNNEQQKCTQEANYLYAGLDSLVSGAKFFKVKEAKGMKMKSVLLGISKTDIIKMDKKTNEILETWPLEDIKRWAGSPKSFALDFGDEKYTVRTPDGDGERMSRLVSKNKPATLPRNMPPPDPNTPTPWKSSTLPSNGSSPGWNSPLPTPMIPTSRIIDRTPPRMVVEPSTVPAPATLTVISIDHDTGWSSTPTPKQPRLRDIPTREFADYELKLEPVEQRRRKMATIIEKKDEPKRKRPARDPSPEPDISHRSSMASVDMYSPPKFETITHETVVKHEATVRKEPKKVVTYQIQKTEGTAIVNLPPPEKKKKKRDTKYEYIVEQHTKEVHYGIEKMSGKSIINLDALKPKKKKPEPDDDVDEKRRLLRKKLEQPQVSRQIVPVPGDEDINKDNLDPTFTAFFRNLGEGDPITPAEEEENTVKAPEVELEPMEKEEPEDKVKERVKKEHVDPVNEEFFKTMNEAFLKSIEAPTIKRTMVPIVPTVEDEAVEEDIALDDVTLNFCAFFRKYGDLEPAETEEEEEKKEEPDVPEMDIGDVPNVEDEIIPEKVVNEKKIEPEVVYPVYDEFFRNFPEMLPEKEEPVEKQEESKPEVMLRRKEEEPEHVQTRRIYATPVPGADVDESSSGGPEGLSSSGNDIEMAKESSHTNRLQGLDPRQRRVVVPAPPEDDPLTQTKARLVKETREFHRSATQVIIITKTSSKATIVSASLKSSEKIVSKLISTEHFSKAETLEEAKEKVEVAGIEIKSLAKEVAARAEGLNNEISELVVGYSEELEEMLEVAIEFCELATDKLQMEYVLELIKEVCIAASTLLDNARKLIEEPDKPKHKIDLAMSAKGVTNNISDFLNAVLNWPIDPKYDGFDAQARTDDVMDTIGLKDKDRNNDTNLQRQLRDKAEDLEKYWKDGDPNYKGWKYPTYKDEIYGGDNKA</sequence>
<feature type="compositionally biased region" description="Basic and acidic residues" evidence="3">
    <location>
        <begin position="630"/>
        <end position="658"/>
    </location>
</feature>
<dbReference type="GO" id="GO:0030036">
    <property type="term" value="P:actin cytoskeleton organization"/>
    <property type="evidence" value="ECO:0007669"/>
    <property type="project" value="TreeGrafter"/>
</dbReference>
<dbReference type="Pfam" id="PF02174">
    <property type="entry name" value="IRS"/>
    <property type="match status" value="1"/>
</dbReference>
<dbReference type="PANTHER" id="PTHR19981:SF1">
    <property type="entry name" value="RHEA, ISOFORM B"/>
    <property type="match status" value="1"/>
</dbReference>
<accession>A0A8K0ADE5</accession>
<dbReference type="Gene3D" id="1.20.1420.10">
    <property type="entry name" value="Talin, central domain"/>
    <property type="match status" value="1"/>
</dbReference>
<reference evidence="5" key="1">
    <citation type="submission" date="2022-01" db="EMBL/GenBank/DDBJ databases">
        <authorList>
            <person name="Braso-Vives M."/>
        </authorList>
    </citation>
    <scope>NUCLEOTIDE SEQUENCE</scope>
</reference>
<evidence type="ECO:0000256" key="3">
    <source>
        <dbReference type="SAM" id="MobiDB-lite"/>
    </source>
</evidence>
<gene>
    <name evidence="5" type="primary">TLN2</name>
    <name evidence="5" type="ORF">BLAG_LOCUS23732</name>
</gene>
<feature type="region of interest" description="Disordered" evidence="3">
    <location>
        <begin position="566"/>
        <end position="589"/>
    </location>
</feature>
<feature type="compositionally biased region" description="Basic and acidic residues" evidence="3">
    <location>
        <begin position="143"/>
        <end position="155"/>
    </location>
</feature>
<dbReference type="GO" id="GO:0098609">
    <property type="term" value="P:cell-cell adhesion"/>
    <property type="evidence" value="ECO:0007669"/>
    <property type="project" value="TreeGrafter"/>
</dbReference>
<keyword evidence="6" id="KW-1185">Reference proteome</keyword>
<name>A0A8K0ADE5_BRALA</name>
<feature type="region of interest" description="Disordered" evidence="3">
    <location>
        <begin position="143"/>
        <end position="201"/>
    </location>
</feature>
<protein>
    <submittedName>
        <fullName evidence="5">TLN2 protein</fullName>
    </submittedName>
</protein>
<dbReference type="EMBL" id="OV696693">
    <property type="protein sequence ID" value="CAH1271902.1"/>
    <property type="molecule type" value="Genomic_DNA"/>
</dbReference>
<dbReference type="CDD" id="cd10569">
    <property type="entry name" value="FERM_C_Talin"/>
    <property type="match status" value="1"/>
</dbReference>
<evidence type="ECO:0000313" key="5">
    <source>
        <dbReference type="EMBL" id="CAH1271902.1"/>
    </source>
</evidence>
<dbReference type="GO" id="GO:0005886">
    <property type="term" value="C:plasma membrane"/>
    <property type="evidence" value="ECO:0007669"/>
    <property type="project" value="TreeGrafter"/>
</dbReference>
<evidence type="ECO:0000313" key="6">
    <source>
        <dbReference type="Proteomes" id="UP000838412"/>
    </source>
</evidence>
<feature type="compositionally biased region" description="Low complexity" evidence="3">
    <location>
        <begin position="675"/>
        <end position="687"/>
    </location>
</feature>
<dbReference type="PANTHER" id="PTHR19981">
    <property type="entry name" value="TALIN"/>
    <property type="match status" value="1"/>
</dbReference>
<dbReference type="SUPFAM" id="SSF50729">
    <property type="entry name" value="PH domain-like"/>
    <property type="match status" value="1"/>
</dbReference>
<evidence type="ECO:0000259" key="4">
    <source>
        <dbReference type="Pfam" id="PF02174"/>
    </source>
</evidence>
<dbReference type="AlphaFoldDB" id="A0A8K0ADE5"/>
<dbReference type="SUPFAM" id="SSF47220">
    <property type="entry name" value="alpha-catenin/vinculin-like"/>
    <property type="match status" value="1"/>
</dbReference>
<feature type="compositionally biased region" description="Polar residues" evidence="3">
    <location>
        <begin position="20"/>
        <end position="33"/>
    </location>
</feature>
<feature type="domain" description="IRS-type PTB" evidence="4">
    <location>
        <begin position="90"/>
        <end position="159"/>
    </location>
</feature>
<feature type="compositionally biased region" description="Low complexity" evidence="3">
    <location>
        <begin position="186"/>
        <end position="198"/>
    </location>
</feature>
<dbReference type="InterPro" id="IPR002404">
    <property type="entry name" value="IRS_PTB"/>
</dbReference>
<dbReference type="Proteomes" id="UP000838412">
    <property type="component" value="Chromosome 8"/>
</dbReference>
<feature type="compositionally biased region" description="Pro residues" evidence="3">
    <location>
        <begin position="169"/>
        <end position="178"/>
    </location>
</feature>